<dbReference type="Gene3D" id="3.30.70.2450">
    <property type="match status" value="1"/>
</dbReference>
<dbReference type="InterPro" id="IPR050641">
    <property type="entry name" value="RIFMO-like"/>
</dbReference>
<name>A0AAU7JZR5_9MICO</name>
<gene>
    <name evidence="6" type="ORF">ABEG17_16150</name>
</gene>
<dbReference type="NCBIfam" id="NF005303">
    <property type="entry name" value="PRK06834.1"/>
    <property type="match status" value="1"/>
</dbReference>
<dbReference type="Gene3D" id="3.40.30.120">
    <property type="match status" value="1"/>
</dbReference>
<dbReference type="EMBL" id="CP157483">
    <property type="protein sequence ID" value="XBO45730.1"/>
    <property type="molecule type" value="Genomic_DNA"/>
</dbReference>
<keyword evidence="2" id="KW-0285">Flavoprotein</keyword>
<evidence type="ECO:0000256" key="2">
    <source>
        <dbReference type="ARBA" id="ARBA00022630"/>
    </source>
</evidence>
<evidence type="ECO:0000256" key="3">
    <source>
        <dbReference type="ARBA" id="ARBA00022827"/>
    </source>
</evidence>
<evidence type="ECO:0000313" key="6">
    <source>
        <dbReference type="EMBL" id="XBO45730.1"/>
    </source>
</evidence>
<dbReference type="Pfam" id="PF01494">
    <property type="entry name" value="FAD_binding_3"/>
    <property type="match status" value="1"/>
</dbReference>
<dbReference type="GO" id="GO:0071949">
    <property type="term" value="F:FAD binding"/>
    <property type="evidence" value="ECO:0007669"/>
    <property type="project" value="InterPro"/>
</dbReference>
<evidence type="ECO:0000256" key="1">
    <source>
        <dbReference type="ARBA" id="ARBA00001974"/>
    </source>
</evidence>
<reference evidence="6" key="1">
    <citation type="submission" date="2024-05" db="EMBL/GenBank/DDBJ databases">
        <authorList>
            <person name="Kim S."/>
            <person name="Heo J."/>
            <person name="Choi H."/>
            <person name="Choi Y."/>
            <person name="Kwon S.-W."/>
            <person name="Kim Y."/>
        </authorList>
    </citation>
    <scope>NUCLEOTIDE SEQUENCE</scope>
    <source>
        <strain evidence="6">KACC 23699</strain>
    </source>
</reference>
<dbReference type="Pfam" id="PF21274">
    <property type="entry name" value="Rng_hyd_C"/>
    <property type="match status" value="1"/>
</dbReference>
<feature type="domain" description="FAD-binding" evidence="5">
    <location>
        <begin position="2"/>
        <end position="326"/>
    </location>
</feature>
<keyword evidence="3" id="KW-0274">FAD</keyword>
<dbReference type="InterPro" id="IPR002938">
    <property type="entry name" value="FAD-bd"/>
</dbReference>
<dbReference type="PANTHER" id="PTHR43004">
    <property type="entry name" value="TRK SYSTEM POTASSIUM UPTAKE PROTEIN"/>
    <property type="match status" value="1"/>
</dbReference>
<proteinExistence type="predicted"/>
<keyword evidence="6" id="KW-0560">Oxidoreductase</keyword>
<feature type="region of interest" description="Disordered" evidence="4">
    <location>
        <begin position="464"/>
        <end position="501"/>
    </location>
</feature>
<dbReference type="SUPFAM" id="SSF51905">
    <property type="entry name" value="FAD/NAD(P)-binding domain"/>
    <property type="match status" value="1"/>
</dbReference>
<evidence type="ECO:0000256" key="4">
    <source>
        <dbReference type="SAM" id="MobiDB-lite"/>
    </source>
</evidence>
<dbReference type="InterPro" id="IPR036188">
    <property type="entry name" value="FAD/NAD-bd_sf"/>
</dbReference>
<dbReference type="RefSeq" id="WP_406833222.1">
    <property type="nucleotide sequence ID" value="NZ_CP157483.1"/>
</dbReference>
<comment type="cofactor">
    <cofactor evidence="1">
        <name>FAD</name>
        <dbReference type="ChEBI" id="CHEBI:57692"/>
    </cofactor>
</comment>
<keyword evidence="6" id="KW-0503">Monooxygenase</keyword>
<protein>
    <submittedName>
        <fullName evidence="6">FAD-dependent monooxygenase</fullName>
    </submittedName>
</protein>
<organism evidence="6">
    <name type="scientific">Pedococcus sp. KACC 23699</name>
    <dbReference type="NCBI Taxonomy" id="3149228"/>
    <lineage>
        <taxon>Bacteria</taxon>
        <taxon>Bacillati</taxon>
        <taxon>Actinomycetota</taxon>
        <taxon>Actinomycetes</taxon>
        <taxon>Micrococcales</taxon>
        <taxon>Intrasporangiaceae</taxon>
        <taxon>Pedococcus</taxon>
    </lineage>
</organism>
<dbReference type="Gene3D" id="3.50.50.60">
    <property type="entry name" value="FAD/NAD(P)-binding domain"/>
    <property type="match status" value="1"/>
</dbReference>
<dbReference type="PRINTS" id="PR00420">
    <property type="entry name" value="RNGMNOXGNASE"/>
</dbReference>
<accession>A0AAU7JZR5</accession>
<feature type="compositionally biased region" description="Gly residues" evidence="4">
    <location>
        <begin position="466"/>
        <end position="486"/>
    </location>
</feature>
<evidence type="ECO:0000259" key="5">
    <source>
        <dbReference type="Pfam" id="PF01494"/>
    </source>
</evidence>
<sequence>MVDVVVVGAGPTGLMLAGELVLAGVEVVVVERRETAELVGSRAGGFHARTIEILDQRGIADRFLRAGKTFPVPYAGRTMLDISDFPTRHPYTLGLFQNHIERILAEWVDELGVEVRRGVEVTGLMQDEDGVTLHLASSEEVRARYAVGTDGGRSVVRKAAGIDFPGWPATTSTLIAEVEVTQKLPTGVTYDEHGVHGLSVMENGHTVRVVSSEPEVGRSAEPTLADLGANLTAVFGTDFGVHDPTWISRFTDATRQAATYRQGRVLLAGDAAHIHSPAGGQGIGLGIQDAANLGWKLAQVVAGMSSEDLLDTYTAERHPAGARALQYSMSVSVLQRQDPRITAVRDLVDRLVEMDEPRRYVVGLISGLDVRYDLGEGHPLLGRRMPDLDLVTETGVVRLYSLLHTARPVLVNLRESGSVDPGPWADRVPVVDATYDGPWELPVVGAVEAPAAVLVRPDGHVAWVGDGSGSDSGSGSGSGPGSGSGLEEGLTKWFGPRDQLR</sequence>
<dbReference type="GO" id="GO:0016709">
    <property type="term" value="F:oxidoreductase activity, acting on paired donors, with incorporation or reduction of molecular oxygen, NAD(P)H as one donor, and incorporation of one atom of oxygen"/>
    <property type="evidence" value="ECO:0007669"/>
    <property type="project" value="UniProtKB-ARBA"/>
</dbReference>
<dbReference type="AlphaFoldDB" id="A0AAU7JZR5"/>
<dbReference type="PANTHER" id="PTHR43004:SF19">
    <property type="entry name" value="BINDING MONOOXYGENASE, PUTATIVE (JCVI)-RELATED"/>
    <property type="match status" value="1"/>
</dbReference>